<dbReference type="PANTHER" id="PTHR43400">
    <property type="entry name" value="FUMARATE REDUCTASE"/>
    <property type="match status" value="1"/>
</dbReference>
<evidence type="ECO:0000256" key="1">
    <source>
        <dbReference type="ARBA" id="ARBA00001974"/>
    </source>
</evidence>
<dbReference type="PANTHER" id="PTHR43400:SF10">
    <property type="entry name" value="3-OXOSTEROID 1-DEHYDROGENASE"/>
    <property type="match status" value="1"/>
</dbReference>
<protein>
    <submittedName>
        <fullName evidence="6">3-oxosteroid 1-dehydrogenase</fullName>
    </submittedName>
</protein>
<dbReference type="Gene3D" id="3.90.700.10">
    <property type="entry name" value="Succinate dehydrogenase/fumarate reductase flavoprotein, catalytic domain"/>
    <property type="match status" value="1"/>
</dbReference>
<name>A0A1H1JU04_9BURK</name>
<dbReference type="RefSeq" id="WP_090808814.1">
    <property type="nucleotide sequence ID" value="NZ_FNKX01000002.1"/>
</dbReference>
<evidence type="ECO:0000256" key="4">
    <source>
        <dbReference type="ARBA" id="ARBA00023002"/>
    </source>
</evidence>
<feature type="domain" description="FAD-dependent oxidoreductase 2 FAD-binding" evidence="5">
    <location>
        <begin position="10"/>
        <end position="548"/>
    </location>
</feature>
<keyword evidence="2" id="KW-0285">Flavoprotein</keyword>
<keyword evidence="4" id="KW-0560">Oxidoreductase</keyword>
<dbReference type="Proteomes" id="UP000199365">
    <property type="component" value="Unassembled WGS sequence"/>
</dbReference>
<dbReference type="InterPro" id="IPR050315">
    <property type="entry name" value="FAD-oxidoreductase_2"/>
</dbReference>
<dbReference type="AlphaFoldDB" id="A0A1H1JU04"/>
<dbReference type="GO" id="GO:0008202">
    <property type="term" value="P:steroid metabolic process"/>
    <property type="evidence" value="ECO:0007669"/>
    <property type="project" value="UniProtKB-ARBA"/>
</dbReference>
<dbReference type="SUPFAM" id="SSF56425">
    <property type="entry name" value="Succinate dehydrogenase/fumarate reductase flavoprotein, catalytic domain"/>
    <property type="match status" value="1"/>
</dbReference>
<evidence type="ECO:0000256" key="3">
    <source>
        <dbReference type="ARBA" id="ARBA00022827"/>
    </source>
</evidence>
<sequence length="569" mass="62330">MSTNWDATYDFVVVGSGGGSMCAALACRSVGKEALIIEKQAKVGGSTGYSGGVWWLPNNHVMKRHGVSDSYERARQYFDAAVTYQGPGTSDARREAYLRTGPKMAEFLEQQGMQFVYADGWSDYYDTLPGGEPRGRSLLARLFDVKELGEWAPRLSRYKGPSMPANSDEYPQLFLMKRTWGGKRKAMQLGGRMLYQKITGKELVANGAAIQGRMLQMALRANVPIWTDTPVREFIVEDGRVTGIVAVRSGRELRVRAREGVLLNTGGFSHNAEMRRRYQPQPSSADWTNANPGDTGEILQAAIALGGAVDCMEEAWWVVTSLGPNEELPEGARAPDGSSLPFMHHLDLSLPFSIMVDQDGERFCDEAGAYMEIGQRMYQRHKQTGKAVPAWVVMDSRQRKYYPWGTAMPGQIPQKWLDSGYMIKADTLEELAAKCSIDRAGLLGTVKRFNGFCETGVDEDYGRGSRAFDRCHGDPTIKPNPNLGPIEEGPFYAVRMYPGDVGTAGGLVTDEYGRVLKDDGSQIPGLYATGNCTASVVGRCYPGAGSSIGASFVFGYIAALHASGAQKIW</sequence>
<keyword evidence="7" id="KW-1185">Reference proteome</keyword>
<evidence type="ECO:0000256" key="2">
    <source>
        <dbReference type="ARBA" id="ARBA00022630"/>
    </source>
</evidence>
<dbReference type="Pfam" id="PF00890">
    <property type="entry name" value="FAD_binding_2"/>
    <property type="match status" value="1"/>
</dbReference>
<organism evidence="6 7">
    <name type="scientific">Paraburkholderia tuberum</name>
    <dbReference type="NCBI Taxonomy" id="157910"/>
    <lineage>
        <taxon>Bacteria</taxon>
        <taxon>Pseudomonadati</taxon>
        <taxon>Pseudomonadota</taxon>
        <taxon>Betaproteobacteria</taxon>
        <taxon>Burkholderiales</taxon>
        <taxon>Burkholderiaceae</taxon>
        <taxon>Paraburkholderia</taxon>
    </lineage>
</organism>
<keyword evidence="3" id="KW-0274">FAD</keyword>
<dbReference type="GO" id="GO:0016491">
    <property type="term" value="F:oxidoreductase activity"/>
    <property type="evidence" value="ECO:0007669"/>
    <property type="project" value="UniProtKB-KW"/>
</dbReference>
<dbReference type="STRING" id="157910.SAMN05445850_5672"/>
<reference evidence="7" key="1">
    <citation type="submission" date="2016-10" db="EMBL/GenBank/DDBJ databases">
        <authorList>
            <person name="Varghese N."/>
            <person name="Submissions S."/>
        </authorList>
    </citation>
    <scope>NUCLEOTIDE SEQUENCE [LARGE SCALE GENOMIC DNA]</scope>
    <source>
        <strain evidence="7">DUS833</strain>
    </source>
</reference>
<evidence type="ECO:0000313" key="6">
    <source>
        <dbReference type="EMBL" id="SDR53360.1"/>
    </source>
</evidence>
<comment type="cofactor">
    <cofactor evidence="1">
        <name>FAD</name>
        <dbReference type="ChEBI" id="CHEBI:57692"/>
    </cofactor>
</comment>
<dbReference type="NCBIfam" id="NF009478">
    <property type="entry name" value="PRK12844.1"/>
    <property type="match status" value="1"/>
</dbReference>
<dbReference type="InterPro" id="IPR036188">
    <property type="entry name" value="FAD/NAD-bd_sf"/>
</dbReference>
<dbReference type="InterPro" id="IPR027477">
    <property type="entry name" value="Succ_DH/fumarate_Rdtase_cat_sf"/>
</dbReference>
<gene>
    <name evidence="6" type="ORF">SAMN05445850_5672</name>
</gene>
<dbReference type="Gene3D" id="3.50.50.60">
    <property type="entry name" value="FAD/NAD(P)-binding domain"/>
    <property type="match status" value="2"/>
</dbReference>
<dbReference type="InterPro" id="IPR003953">
    <property type="entry name" value="FAD-dep_OxRdtase_2_FAD-bd"/>
</dbReference>
<evidence type="ECO:0000313" key="7">
    <source>
        <dbReference type="Proteomes" id="UP000199365"/>
    </source>
</evidence>
<dbReference type="EMBL" id="FNKX01000002">
    <property type="protein sequence ID" value="SDR53360.1"/>
    <property type="molecule type" value="Genomic_DNA"/>
</dbReference>
<accession>A0A1H1JU04</accession>
<proteinExistence type="predicted"/>
<evidence type="ECO:0000259" key="5">
    <source>
        <dbReference type="Pfam" id="PF00890"/>
    </source>
</evidence>
<dbReference type="SUPFAM" id="SSF51905">
    <property type="entry name" value="FAD/NAD(P)-binding domain"/>
    <property type="match status" value="1"/>
</dbReference>